<accession>A0A9X3RY88</accession>
<dbReference type="Gene3D" id="3.40.50.2300">
    <property type="match status" value="1"/>
</dbReference>
<dbReference type="PANTHER" id="PTHR43214">
    <property type="entry name" value="TWO-COMPONENT RESPONSE REGULATOR"/>
    <property type="match status" value="1"/>
</dbReference>
<evidence type="ECO:0000256" key="2">
    <source>
        <dbReference type="PROSITE-ProRule" id="PRU00169"/>
    </source>
</evidence>
<dbReference type="InterPro" id="IPR011006">
    <property type="entry name" value="CheY-like_superfamily"/>
</dbReference>
<dbReference type="InterPro" id="IPR001789">
    <property type="entry name" value="Sig_transdc_resp-reg_receiver"/>
</dbReference>
<dbReference type="CDD" id="cd17535">
    <property type="entry name" value="REC_NarL-like"/>
    <property type="match status" value="1"/>
</dbReference>
<organism evidence="4 5">
    <name type="scientific">Solirubrobacter ginsenosidimutans</name>
    <dbReference type="NCBI Taxonomy" id="490573"/>
    <lineage>
        <taxon>Bacteria</taxon>
        <taxon>Bacillati</taxon>
        <taxon>Actinomycetota</taxon>
        <taxon>Thermoleophilia</taxon>
        <taxon>Solirubrobacterales</taxon>
        <taxon>Solirubrobacteraceae</taxon>
        <taxon>Solirubrobacter</taxon>
    </lineage>
</organism>
<protein>
    <submittedName>
        <fullName evidence="4">Response regulator transcription factor</fullName>
    </submittedName>
</protein>
<comment type="caution">
    <text evidence="4">The sequence shown here is derived from an EMBL/GenBank/DDBJ whole genome shotgun (WGS) entry which is preliminary data.</text>
</comment>
<name>A0A9X3RY88_9ACTN</name>
<dbReference type="Pfam" id="PF00072">
    <property type="entry name" value="Response_reg"/>
    <property type="match status" value="1"/>
</dbReference>
<evidence type="ECO:0000259" key="3">
    <source>
        <dbReference type="PROSITE" id="PS50110"/>
    </source>
</evidence>
<sequence>MSVRPRPVRVVTVDDQAVFRSAARAIVDSTPGFELVGESADGESALELIPRLDPDIVILDVRMPGIDGIDVADRLHREDPDRIIILASSLEPETLSRLARGCGATALLQKHWLTPRLLRGLWVVHRRGDRPPRDATGG</sequence>
<dbReference type="SUPFAM" id="SSF52172">
    <property type="entry name" value="CheY-like"/>
    <property type="match status" value="1"/>
</dbReference>
<dbReference type="InterPro" id="IPR058245">
    <property type="entry name" value="NreC/VraR/RcsB-like_REC"/>
</dbReference>
<dbReference type="EMBL" id="JAPDOD010000001">
    <property type="protein sequence ID" value="MDA0158924.1"/>
    <property type="molecule type" value="Genomic_DNA"/>
</dbReference>
<dbReference type="GO" id="GO:0000160">
    <property type="term" value="P:phosphorelay signal transduction system"/>
    <property type="evidence" value="ECO:0007669"/>
    <property type="project" value="InterPro"/>
</dbReference>
<evidence type="ECO:0000256" key="1">
    <source>
        <dbReference type="ARBA" id="ARBA00023125"/>
    </source>
</evidence>
<dbReference type="InterPro" id="IPR039420">
    <property type="entry name" value="WalR-like"/>
</dbReference>
<dbReference type="RefSeq" id="WP_270037553.1">
    <property type="nucleotide sequence ID" value="NZ_JAPDOD010000001.1"/>
</dbReference>
<dbReference type="Proteomes" id="UP001149140">
    <property type="component" value="Unassembled WGS sequence"/>
</dbReference>
<evidence type="ECO:0000313" key="4">
    <source>
        <dbReference type="EMBL" id="MDA0158924.1"/>
    </source>
</evidence>
<keyword evidence="1" id="KW-0238">DNA-binding</keyword>
<dbReference type="SMART" id="SM00448">
    <property type="entry name" value="REC"/>
    <property type="match status" value="1"/>
</dbReference>
<dbReference type="AlphaFoldDB" id="A0A9X3RY88"/>
<keyword evidence="2" id="KW-0597">Phosphoprotein</keyword>
<gene>
    <name evidence="4" type="ORF">OM076_01505</name>
</gene>
<feature type="domain" description="Response regulatory" evidence="3">
    <location>
        <begin position="9"/>
        <end position="125"/>
    </location>
</feature>
<reference evidence="4" key="1">
    <citation type="submission" date="2022-10" db="EMBL/GenBank/DDBJ databases">
        <title>The WGS of Solirubrobacter ginsenosidimutans DSM 21036.</title>
        <authorList>
            <person name="Jiang Z."/>
        </authorList>
    </citation>
    <scope>NUCLEOTIDE SEQUENCE</scope>
    <source>
        <strain evidence="4">DSM 21036</strain>
    </source>
</reference>
<feature type="modified residue" description="4-aspartylphosphate" evidence="2">
    <location>
        <position position="60"/>
    </location>
</feature>
<evidence type="ECO:0000313" key="5">
    <source>
        <dbReference type="Proteomes" id="UP001149140"/>
    </source>
</evidence>
<keyword evidence="5" id="KW-1185">Reference proteome</keyword>
<dbReference type="PROSITE" id="PS50110">
    <property type="entry name" value="RESPONSE_REGULATORY"/>
    <property type="match status" value="1"/>
</dbReference>
<dbReference type="GO" id="GO:0003677">
    <property type="term" value="F:DNA binding"/>
    <property type="evidence" value="ECO:0007669"/>
    <property type="project" value="UniProtKB-KW"/>
</dbReference>
<proteinExistence type="predicted"/>